<evidence type="ECO:0000256" key="1">
    <source>
        <dbReference type="ARBA" id="ARBA00005715"/>
    </source>
</evidence>
<reference evidence="10" key="2">
    <citation type="submission" date="2015-01" db="EMBL/GenBank/DDBJ databases">
        <title>Complete genome sequence of Methylobacterium aquaticum strain 22A.</title>
        <authorList>
            <person name="Tani A."/>
            <person name="Ogura Y."/>
            <person name="Hayashi T."/>
        </authorList>
    </citation>
    <scope>NUCLEOTIDE SEQUENCE [LARGE SCALE GENOMIC DNA]</scope>
    <source>
        <strain evidence="10">MA-22A</strain>
        <plasmid evidence="10">Plasmid pMaq22A_1p DNA</plasmid>
    </source>
</reference>
<dbReference type="InterPro" id="IPR037051">
    <property type="entry name" value="4-carb_acid_sugar_kinase_N_sf"/>
</dbReference>
<dbReference type="Gene3D" id="3.40.50.10840">
    <property type="entry name" value="Putative sugar-binding, N-terminal domain"/>
    <property type="match status" value="1"/>
</dbReference>
<proteinExistence type="inferred from homology"/>
<dbReference type="GO" id="GO:0016301">
    <property type="term" value="F:kinase activity"/>
    <property type="evidence" value="ECO:0007669"/>
    <property type="project" value="UniProtKB-KW"/>
</dbReference>
<evidence type="ECO:0000313" key="9">
    <source>
        <dbReference type="EMBL" id="BAQ48988.1"/>
    </source>
</evidence>
<accession>A0A0C6FKJ0</accession>
<evidence type="ECO:0000256" key="5">
    <source>
        <dbReference type="ARBA" id="ARBA00022840"/>
    </source>
</evidence>
<dbReference type="PATRIC" id="fig|270351.10.peg.6012"/>
<dbReference type="InterPro" id="IPR042213">
    <property type="entry name" value="NBD_C_sf"/>
</dbReference>
<dbReference type="KEGG" id="maqu:Maq22A_1p33470"/>
<evidence type="ECO:0000256" key="6">
    <source>
        <dbReference type="ARBA" id="ARBA00023277"/>
    </source>
</evidence>
<dbReference type="SUPFAM" id="SSF142764">
    <property type="entry name" value="YgbK-like"/>
    <property type="match status" value="1"/>
</dbReference>
<feature type="domain" description="Four-carbon acid sugar kinase nucleotide binding" evidence="8">
    <location>
        <begin position="265"/>
        <end position="344"/>
    </location>
</feature>
<feature type="domain" description="Four-carbon acid sugar kinase N-terminal" evidence="7">
    <location>
        <begin position="6"/>
        <end position="121"/>
    </location>
</feature>
<keyword evidence="6" id="KW-0119">Carbohydrate metabolism</keyword>
<evidence type="ECO:0000256" key="4">
    <source>
        <dbReference type="ARBA" id="ARBA00022777"/>
    </source>
</evidence>
<dbReference type="InterPro" id="IPR031475">
    <property type="entry name" value="NBD_C"/>
</dbReference>
<dbReference type="Pfam" id="PF07005">
    <property type="entry name" value="SBD_N"/>
    <property type="match status" value="1"/>
</dbReference>
<geneLocation type="plasmid" evidence="10">
    <name>pMaq22A_1p DNA</name>
</geneLocation>
<evidence type="ECO:0000256" key="2">
    <source>
        <dbReference type="ARBA" id="ARBA00022679"/>
    </source>
</evidence>
<dbReference type="Pfam" id="PF17042">
    <property type="entry name" value="NBD_C"/>
    <property type="match status" value="1"/>
</dbReference>
<keyword evidence="3" id="KW-0547">Nucleotide-binding</keyword>
<name>A0A0C6FKJ0_9HYPH</name>
<dbReference type="InterPro" id="IPR010737">
    <property type="entry name" value="4-carb_acid_sugar_kinase_N"/>
</dbReference>
<protein>
    <submittedName>
        <fullName evidence="9">Hrp-dependent type III effector protein</fullName>
    </submittedName>
</protein>
<keyword evidence="5" id="KW-0067">ATP-binding</keyword>
<dbReference type="Proteomes" id="UP000061432">
    <property type="component" value="Plasmid pMaq22A_1p"/>
</dbReference>
<dbReference type="OrthoDB" id="9778478at2"/>
<keyword evidence="4" id="KW-0418">Kinase</keyword>
<sequence>MPTLRLLADDLTGTLDTAAGFTGLVGPVEVAWVGAALPSGGSLALDTGTRERDAASAARIAAGAAPMLAGADLAFKKLDSLLRGPWAAELAACLGGWRHAIVAPAFPYQGRHTLDGRQLARRGEGWEPVSGDIAEALRAVGVPARRAVVADGLVEGVAVYDAVDDDDLDRIAALGTGAPVLWCGSGGLAGALARSAPAPTGGGLHGPVLGLFGSDRPETEGQLAACPEHRLVLSADGDHAGAVADRLGAKGVALVSLALAPGTARDEAASRIAAAFGSLARALPPPGTLIVAGGETLKALCLALRTEALVVTGQVAPGLPRSRMRGGLWDGTAIISKSGAFGTPAVWRDLLRENGLIHERTVA</sequence>
<reference evidence="9 10" key="1">
    <citation type="journal article" date="2015" name="Genome Announc.">
        <title>Complete Genome Sequence of Methylobacterium aquaticum Strain 22A, Isolated from Racomitrium japonicum Moss.</title>
        <authorList>
            <person name="Tani A."/>
            <person name="Ogura Y."/>
            <person name="Hayashi T."/>
            <person name="Kimbara K."/>
        </authorList>
    </citation>
    <scope>NUCLEOTIDE SEQUENCE [LARGE SCALE GENOMIC DNA]</scope>
    <source>
        <strain evidence="9 10">MA-22A</strain>
        <plasmid evidence="10">Plasmid pMaq22A_1p DNA</plasmid>
    </source>
</reference>
<keyword evidence="2" id="KW-0808">Transferase</keyword>
<dbReference type="AlphaFoldDB" id="A0A0C6FKJ0"/>
<evidence type="ECO:0000259" key="7">
    <source>
        <dbReference type="Pfam" id="PF07005"/>
    </source>
</evidence>
<dbReference type="GO" id="GO:0005524">
    <property type="term" value="F:ATP binding"/>
    <property type="evidence" value="ECO:0007669"/>
    <property type="project" value="UniProtKB-KW"/>
</dbReference>
<evidence type="ECO:0000259" key="8">
    <source>
        <dbReference type="Pfam" id="PF17042"/>
    </source>
</evidence>
<keyword evidence="9" id="KW-0614">Plasmid</keyword>
<evidence type="ECO:0000313" key="10">
    <source>
        <dbReference type="Proteomes" id="UP000061432"/>
    </source>
</evidence>
<comment type="similarity">
    <text evidence="1">Belongs to the four-carbon acid sugar kinase family.</text>
</comment>
<dbReference type="EMBL" id="AP014705">
    <property type="protein sequence ID" value="BAQ48988.1"/>
    <property type="molecule type" value="Genomic_DNA"/>
</dbReference>
<organism evidence="9 10">
    <name type="scientific">Methylobacterium aquaticum</name>
    <dbReference type="NCBI Taxonomy" id="270351"/>
    <lineage>
        <taxon>Bacteria</taxon>
        <taxon>Pseudomonadati</taxon>
        <taxon>Pseudomonadota</taxon>
        <taxon>Alphaproteobacteria</taxon>
        <taxon>Hyphomicrobiales</taxon>
        <taxon>Methylobacteriaceae</taxon>
        <taxon>Methylobacterium</taxon>
    </lineage>
</organism>
<evidence type="ECO:0000256" key="3">
    <source>
        <dbReference type="ARBA" id="ARBA00022741"/>
    </source>
</evidence>
<dbReference type="RefSeq" id="WP_060850874.1">
    <property type="nucleotide sequence ID" value="NZ_AP014705.1"/>
</dbReference>
<dbReference type="Gene3D" id="3.40.980.20">
    <property type="entry name" value="Four-carbon acid sugar kinase, nucleotide binding domain"/>
    <property type="match status" value="1"/>
</dbReference>
<gene>
    <name evidence="9" type="ORF">Maq22A_1p33470</name>
</gene>